<proteinExistence type="predicted"/>
<feature type="compositionally biased region" description="Polar residues" evidence="1">
    <location>
        <begin position="659"/>
        <end position="679"/>
    </location>
</feature>
<keyword evidence="2" id="KW-1133">Transmembrane helix</keyword>
<name>F4Q187_CACFS</name>
<feature type="compositionally biased region" description="Basic and acidic residues" evidence="1">
    <location>
        <begin position="644"/>
        <end position="657"/>
    </location>
</feature>
<evidence type="ECO:0000256" key="3">
    <source>
        <dbReference type="SAM" id="SignalP"/>
    </source>
</evidence>
<evidence type="ECO:0000256" key="2">
    <source>
        <dbReference type="SAM" id="Phobius"/>
    </source>
</evidence>
<reference evidence="5" key="1">
    <citation type="journal article" date="2011" name="Genome Res.">
        <title>Phylogeny-wide analysis of social amoeba genomes highlights ancient origins for complex intercellular communication.</title>
        <authorList>
            <person name="Heidel A.J."/>
            <person name="Lawal H.M."/>
            <person name="Felder M."/>
            <person name="Schilde C."/>
            <person name="Helps N.R."/>
            <person name="Tunggal B."/>
            <person name="Rivero F."/>
            <person name="John U."/>
            <person name="Schleicher M."/>
            <person name="Eichinger L."/>
            <person name="Platzer M."/>
            <person name="Noegel A.A."/>
            <person name="Schaap P."/>
            <person name="Gloeckner G."/>
        </authorList>
    </citation>
    <scope>NUCLEOTIDE SEQUENCE [LARGE SCALE GENOMIC DNA]</scope>
    <source>
        <strain evidence="5">SH3</strain>
    </source>
</reference>
<keyword evidence="2" id="KW-0472">Membrane</keyword>
<gene>
    <name evidence="4" type="ORF">DFA_04082</name>
</gene>
<dbReference type="AlphaFoldDB" id="F4Q187"/>
<dbReference type="OMA" id="SQINISM"/>
<organism evidence="4 5">
    <name type="scientific">Cavenderia fasciculata</name>
    <name type="common">Slime mold</name>
    <name type="synonym">Dictyostelium fasciculatum</name>
    <dbReference type="NCBI Taxonomy" id="261658"/>
    <lineage>
        <taxon>Eukaryota</taxon>
        <taxon>Amoebozoa</taxon>
        <taxon>Evosea</taxon>
        <taxon>Eumycetozoa</taxon>
        <taxon>Dictyostelia</taxon>
        <taxon>Acytosteliales</taxon>
        <taxon>Cavenderiaceae</taxon>
        <taxon>Cavenderia</taxon>
    </lineage>
</organism>
<dbReference type="GeneID" id="14870599"/>
<feature type="signal peptide" evidence="3">
    <location>
        <begin position="1"/>
        <end position="18"/>
    </location>
</feature>
<keyword evidence="2" id="KW-0812">Transmembrane</keyword>
<evidence type="ECO:0000256" key="1">
    <source>
        <dbReference type="SAM" id="MobiDB-lite"/>
    </source>
</evidence>
<feature type="transmembrane region" description="Helical" evidence="2">
    <location>
        <begin position="611"/>
        <end position="633"/>
    </location>
</feature>
<dbReference type="OrthoDB" id="10598647at2759"/>
<dbReference type="Proteomes" id="UP000007797">
    <property type="component" value="Unassembled WGS sequence"/>
</dbReference>
<protein>
    <recommendedName>
        <fullName evidence="6">Transmembrane protein</fullName>
    </recommendedName>
</protein>
<dbReference type="RefSeq" id="XP_004366492.1">
    <property type="nucleotide sequence ID" value="XM_004366435.1"/>
</dbReference>
<feature type="compositionally biased region" description="Basic and acidic residues" evidence="1">
    <location>
        <begin position="376"/>
        <end position="386"/>
    </location>
</feature>
<evidence type="ECO:0000313" key="4">
    <source>
        <dbReference type="EMBL" id="EGG18588.1"/>
    </source>
</evidence>
<sequence length="679" mass="74278">MNILKYLLFILIIVFVNGNKVEWLSNAPTNYFQDPQNWDSSITPTSTDDVVVGFNNSFIMVQNSQTVQSFQFLNTTGNNTMEIGNSGALSISNTLTIQNGKLSIASSTPSSIPSLTCSQNSLLLKSKVDLLSFASASFNYINVTDSIINLNSNGSQTLKSNATYILRSKVNQQDSCNSRLTNVISFTGSDINSNNSKLFIDNTEFVNQHFGVRTTNITLSSTILNSNNNYIYGNSNLTLKSKSKLNANNVTFVSDSALLVDDSTLTFNGTFYSISSRPMAFRNGAIIQSQSPSKVIFGFSSRTFFENTMFDINGEIIAQDSAILYFSQVNKLKRPMYITLRDNAKIVIVNSSPALNSVLDILKQIVAMLGETHLEASENQQQEEHTTTTTSLPANSIQPTDPDVFTQIDLHDNSRLELEDAHLDGVIINTNRLSQVVIKNNVVLSNSQVNTVDSVMVINTDVLLNNTALSLDNATVLVTAGGSLGGTGQIIGGVLVNATGQLGSNDVITRLSISKSVTGGKDDSHLAIRINSPTDYSQINISMDYDFYGTVQVYLSPEAAIKTGYTYTLVNYLGGKIVFSPDSMGVTQYTLLDGGRTVPKLPSNRISDQNIMIISVVVSIAFIGIIAGGLVYLRRRREINNNKKADEEKEKEKDFESKPTMNQLRTSNSHVNIKLSQFN</sequence>
<feature type="region of interest" description="Disordered" evidence="1">
    <location>
        <begin position="376"/>
        <end position="398"/>
    </location>
</feature>
<feature type="region of interest" description="Disordered" evidence="1">
    <location>
        <begin position="644"/>
        <end position="679"/>
    </location>
</feature>
<keyword evidence="5" id="KW-1185">Reference proteome</keyword>
<keyword evidence="3" id="KW-0732">Signal</keyword>
<accession>F4Q187</accession>
<dbReference type="KEGG" id="dfa:DFA_04082"/>
<dbReference type="EMBL" id="GL883018">
    <property type="protein sequence ID" value="EGG18588.1"/>
    <property type="molecule type" value="Genomic_DNA"/>
</dbReference>
<evidence type="ECO:0000313" key="5">
    <source>
        <dbReference type="Proteomes" id="UP000007797"/>
    </source>
</evidence>
<evidence type="ECO:0008006" key="6">
    <source>
        <dbReference type="Google" id="ProtNLM"/>
    </source>
</evidence>
<feature type="chain" id="PRO_5003320485" description="Transmembrane protein" evidence="3">
    <location>
        <begin position="19"/>
        <end position="679"/>
    </location>
</feature>